<feature type="region of interest" description="Disordered" evidence="1">
    <location>
        <begin position="1"/>
        <end position="28"/>
    </location>
</feature>
<reference evidence="3" key="2">
    <citation type="submission" date="2023-05" db="EMBL/GenBank/DDBJ databases">
        <authorList>
            <consortium name="Lawrence Berkeley National Laboratory"/>
            <person name="Steindorff A."/>
            <person name="Hensen N."/>
            <person name="Bonometti L."/>
            <person name="Westerberg I."/>
            <person name="Brannstrom I.O."/>
            <person name="Guillou S."/>
            <person name="Cros-Aarteil S."/>
            <person name="Calhoun S."/>
            <person name="Haridas S."/>
            <person name="Kuo A."/>
            <person name="Mondo S."/>
            <person name="Pangilinan J."/>
            <person name="Riley R."/>
            <person name="Labutti K."/>
            <person name="Andreopoulos B."/>
            <person name="Lipzen A."/>
            <person name="Chen C."/>
            <person name="Yanf M."/>
            <person name="Daum C."/>
            <person name="Ng V."/>
            <person name="Clum A."/>
            <person name="Ohm R."/>
            <person name="Martin F."/>
            <person name="Silar P."/>
            <person name="Natvig D."/>
            <person name="Lalanne C."/>
            <person name="Gautier V."/>
            <person name="Ament-Velasquez S.L."/>
            <person name="Kruys A."/>
            <person name="Hutchinson M.I."/>
            <person name="Powell A.J."/>
            <person name="Barry K."/>
            <person name="Miller A.N."/>
            <person name="Grigoriev I.V."/>
            <person name="Debuchy R."/>
            <person name="Gladieux P."/>
            <person name="Thoren M.H."/>
            <person name="Johannesson H."/>
        </authorList>
    </citation>
    <scope>NUCLEOTIDE SEQUENCE</scope>
    <source>
        <strain evidence="3">CBS 141.50</strain>
    </source>
</reference>
<feature type="compositionally biased region" description="Basic residues" evidence="1">
    <location>
        <begin position="9"/>
        <end position="22"/>
    </location>
</feature>
<gene>
    <name evidence="3" type="ORF">C8A04DRAFT_31701</name>
</gene>
<sequence length="467" mass="50692">MPSPDSTRPLRRSSRRRGRSRAHGSSDAGDDIGGILSCLSCPDPELLDCRRCLVSVGLLALASTAAVVCAWFWPAPFFSVSANHVPAGWTGDPRVNLSISSLHPEDIGILAIPFPVADLATLPALWLKVYVRQSTTGPGEYKQVQALRAEHAPLAVDRANVTLTLELMETLWPVLIQAANDLLVLGLGRDHPDYRPLRNSLIEPGRTKPALLSLVRAKELWEGRLHSSALAWPYGAQAFLRSVRAFMQLPVEWRADNNNNNNSTIAATFPSIGSSQPPTSLRLLRHARHQHPPNQTLPGLLAGLQPSANTTGQLRGMMVALDSNLDINRLGLCRVPRLLEAIASGHCIRTKTSGMSIPCWAPLGSHCHPTDCMGGLREALCDAEALLSSVAAAAERAKARVLEERIVGRLRYRDGVARQLEKPIAEAVGRLKTKVSDGWLERLGLGDLLLEEEADGLGKPSEPLWSL</sequence>
<feature type="transmembrane region" description="Helical" evidence="2">
    <location>
        <begin position="52"/>
        <end position="73"/>
    </location>
</feature>
<dbReference type="EMBL" id="MU853624">
    <property type="protein sequence ID" value="KAK4140724.1"/>
    <property type="molecule type" value="Genomic_DNA"/>
</dbReference>
<keyword evidence="2" id="KW-0812">Transmembrane</keyword>
<dbReference type="AlphaFoldDB" id="A0AAN6ZKB4"/>
<evidence type="ECO:0000313" key="3">
    <source>
        <dbReference type="EMBL" id="KAK4140724.1"/>
    </source>
</evidence>
<evidence type="ECO:0000256" key="1">
    <source>
        <dbReference type="SAM" id="MobiDB-lite"/>
    </source>
</evidence>
<comment type="caution">
    <text evidence="3">The sequence shown here is derived from an EMBL/GenBank/DDBJ whole genome shotgun (WGS) entry which is preliminary data.</text>
</comment>
<dbReference type="Proteomes" id="UP001302676">
    <property type="component" value="Unassembled WGS sequence"/>
</dbReference>
<evidence type="ECO:0000256" key="2">
    <source>
        <dbReference type="SAM" id="Phobius"/>
    </source>
</evidence>
<keyword evidence="2" id="KW-0472">Membrane</keyword>
<dbReference type="GeneID" id="87818457"/>
<accession>A0AAN6ZKB4</accession>
<keyword evidence="2" id="KW-1133">Transmembrane helix</keyword>
<reference evidence="3" key="1">
    <citation type="journal article" date="2023" name="Mol. Phylogenet. Evol.">
        <title>Genome-scale phylogeny and comparative genomics of the fungal order Sordariales.</title>
        <authorList>
            <person name="Hensen N."/>
            <person name="Bonometti L."/>
            <person name="Westerberg I."/>
            <person name="Brannstrom I.O."/>
            <person name="Guillou S."/>
            <person name="Cros-Aarteil S."/>
            <person name="Calhoun S."/>
            <person name="Haridas S."/>
            <person name="Kuo A."/>
            <person name="Mondo S."/>
            <person name="Pangilinan J."/>
            <person name="Riley R."/>
            <person name="LaButti K."/>
            <person name="Andreopoulos B."/>
            <person name="Lipzen A."/>
            <person name="Chen C."/>
            <person name="Yan M."/>
            <person name="Daum C."/>
            <person name="Ng V."/>
            <person name="Clum A."/>
            <person name="Steindorff A."/>
            <person name="Ohm R.A."/>
            <person name="Martin F."/>
            <person name="Silar P."/>
            <person name="Natvig D.O."/>
            <person name="Lalanne C."/>
            <person name="Gautier V."/>
            <person name="Ament-Velasquez S.L."/>
            <person name="Kruys A."/>
            <person name="Hutchinson M.I."/>
            <person name="Powell A.J."/>
            <person name="Barry K."/>
            <person name="Miller A.N."/>
            <person name="Grigoriev I.V."/>
            <person name="Debuchy R."/>
            <person name="Gladieux P."/>
            <person name="Hiltunen Thoren M."/>
            <person name="Johannesson H."/>
        </authorList>
    </citation>
    <scope>NUCLEOTIDE SEQUENCE</scope>
    <source>
        <strain evidence="3">CBS 141.50</strain>
    </source>
</reference>
<protein>
    <submittedName>
        <fullName evidence="3">Uncharacterized protein</fullName>
    </submittedName>
</protein>
<keyword evidence="4" id="KW-1185">Reference proteome</keyword>
<dbReference type="RefSeq" id="XP_062634095.1">
    <property type="nucleotide sequence ID" value="XM_062781844.1"/>
</dbReference>
<evidence type="ECO:0000313" key="4">
    <source>
        <dbReference type="Proteomes" id="UP001302676"/>
    </source>
</evidence>
<proteinExistence type="predicted"/>
<name>A0AAN6ZKB4_9PEZI</name>
<organism evidence="3 4">
    <name type="scientific">Dichotomopilus funicola</name>
    <dbReference type="NCBI Taxonomy" id="1934379"/>
    <lineage>
        <taxon>Eukaryota</taxon>
        <taxon>Fungi</taxon>
        <taxon>Dikarya</taxon>
        <taxon>Ascomycota</taxon>
        <taxon>Pezizomycotina</taxon>
        <taxon>Sordariomycetes</taxon>
        <taxon>Sordariomycetidae</taxon>
        <taxon>Sordariales</taxon>
        <taxon>Chaetomiaceae</taxon>
        <taxon>Dichotomopilus</taxon>
    </lineage>
</organism>